<name>A0A3M7QL69_BRAPC</name>
<dbReference type="Proteomes" id="UP000276133">
    <property type="component" value="Unassembled WGS sequence"/>
</dbReference>
<evidence type="ECO:0000313" key="2">
    <source>
        <dbReference type="Proteomes" id="UP000276133"/>
    </source>
</evidence>
<dbReference type="EMBL" id="REGN01005785">
    <property type="protein sequence ID" value="RNA12032.1"/>
    <property type="molecule type" value="Genomic_DNA"/>
</dbReference>
<comment type="caution">
    <text evidence="1">The sequence shown here is derived from an EMBL/GenBank/DDBJ whole genome shotgun (WGS) entry which is preliminary data.</text>
</comment>
<accession>A0A3M7QL69</accession>
<gene>
    <name evidence="1" type="ORF">BpHYR1_046567</name>
</gene>
<sequence>MSKFSKKNYLRHVLHFFKIEHLLNRIKRTSIITKKFFGSSRLGELWFINSWNNFCSQCTYQNQLT</sequence>
<dbReference type="AlphaFoldDB" id="A0A3M7QL69"/>
<organism evidence="1 2">
    <name type="scientific">Brachionus plicatilis</name>
    <name type="common">Marine rotifer</name>
    <name type="synonym">Brachionus muelleri</name>
    <dbReference type="NCBI Taxonomy" id="10195"/>
    <lineage>
        <taxon>Eukaryota</taxon>
        <taxon>Metazoa</taxon>
        <taxon>Spiralia</taxon>
        <taxon>Gnathifera</taxon>
        <taxon>Rotifera</taxon>
        <taxon>Eurotatoria</taxon>
        <taxon>Monogononta</taxon>
        <taxon>Pseudotrocha</taxon>
        <taxon>Ploima</taxon>
        <taxon>Brachionidae</taxon>
        <taxon>Brachionus</taxon>
    </lineage>
</organism>
<keyword evidence="2" id="KW-1185">Reference proteome</keyword>
<protein>
    <submittedName>
        <fullName evidence="1">Uncharacterized protein</fullName>
    </submittedName>
</protein>
<evidence type="ECO:0000313" key="1">
    <source>
        <dbReference type="EMBL" id="RNA12032.1"/>
    </source>
</evidence>
<proteinExistence type="predicted"/>
<reference evidence="1 2" key="1">
    <citation type="journal article" date="2018" name="Sci. Rep.">
        <title>Genomic signatures of local adaptation to the degree of environmental predictability in rotifers.</title>
        <authorList>
            <person name="Franch-Gras L."/>
            <person name="Hahn C."/>
            <person name="Garcia-Roger E.M."/>
            <person name="Carmona M.J."/>
            <person name="Serra M."/>
            <person name="Gomez A."/>
        </authorList>
    </citation>
    <scope>NUCLEOTIDE SEQUENCE [LARGE SCALE GENOMIC DNA]</scope>
    <source>
        <strain evidence="1">HYR1</strain>
    </source>
</reference>